<feature type="region of interest" description="Disordered" evidence="3">
    <location>
        <begin position="582"/>
        <end position="606"/>
    </location>
</feature>
<dbReference type="SUPFAM" id="SSF46934">
    <property type="entry name" value="UBA-like"/>
    <property type="match status" value="1"/>
</dbReference>
<gene>
    <name evidence="6" type="ORF">GSTUAT00008848001</name>
</gene>
<feature type="domain" description="Arf-GAP" evidence="5">
    <location>
        <begin position="14"/>
        <end position="140"/>
    </location>
</feature>
<sequence length="680" mass="73314">MSSIRNKRQQARNERILQDLIKSVPGNDRCADCGTRNPAWASWSLGIFLCIRCASLHRKLGTHISKIKSISMDMWTNEQIDNMRSRGNVISNTVHNPDASKHPVPLNGEDSDSLMERYIRSKYEYKSFMRETVQPQNSSTSSISSGASSSTSGLSLPSSASSNSSFPSSNASTSSARITAPPTRSVSTGYVASRNPPARTSSPSPSSSSKVSQVLGLGSMPYTDARQAPPVGPVVFPHGMVTAPPYQEQLQSLKDMGFKDERKIMEVLKSVNGKIIEASEILLRLGNNGSSNSPPITAGISIQKSGGSVNPFDALDRDLPPLPPGATEVGGIKPQNVPPRVVPQQPQQQQTSVGYQSSYQTQAPAPVASLGGGYQWFDTQQQQGQQQVNGNAAYGQLMQGQDYQGFAQQPQQQMQAPQTNPYTSFTAGTAFSPTPATAGSVNMNGGIGGYNPFLSNSAPPMQKPYNPPVQPAPQNPYLQLQQTQQQQEQLRQQQLQQQQAQQQIQQQAQQQVQAQVQAQAQAQFQQQQAPYNSQQWPPTSATLSYPQQPQMNPYQSNLQAQQSLMPQRAVIDKSSILALYNYPQLAPPPNGNPAQQQQQESQVPVSNAPQNLATRFVSGGAVSAPVTNGVGSNNPFLPSAPLVGGVGGGRGHMSQESVDFGAWQSGRHSPDAFASLSFRQ</sequence>
<protein>
    <recommendedName>
        <fullName evidence="8">Arf-GAP domain-containing protein</fullName>
    </recommendedName>
</protein>
<dbReference type="Proteomes" id="UP001412239">
    <property type="component" value="Unassembled WGS sequence"/>
</dbReference>
<name>A0A292PKQ0_9PEZI</name>
<dbReference type="FunFam" id="1.10.220.150:FF:000026">
    <property type="entry name" value="GTPase activating protein for Arf, putative"/>
    <property type="match status" value="1"/>
</dbReference>
<dbReference type="InterPro" id="IPR001164">
    <property type="entry name" value="ArfGAP_dom"/>
</dbReference>
<reference evidence="6" key="1">
    <citation type="submission" date="2015-10" db="EMBL/GenBank/DDBJ databases">
        <authorList>
            <person name="Regsiter A."/>
            <person name="william w."/>
        </authorList>
    </citation>
    <scope>NUCLEOTIDE SEQUENCE</scope>
    <source>
        <strain evidence="6">Montdore</strain>
    </source>
</reference>
<evidence type="ECO:0008006" key="8">
    <source>
        <dbReference type="Google" id="ProtNLM"/>
    </source>
</evidence>
<keyword evidence="1" id="KW-0479">Metal-binding</keyword>
<dbReference type="SMART" id="SM00105">
    <property type="entry name" value="ArfGap"/>
    <property type="match status" value="1"/>
</dbReference>
<keyword evidence="7" id="KW-1185">Reference proteome</keyword>
<dbReference type="CDD" id="cd08204">
    <property type="entry name" value="ArfGap"/>
    <property type="match status" value="1"/>
</dbReference>
<evidence type="ECO:0000313" key="6">
    <source>
        <dbReference type="EMBL" id="CUS07063.1"/>
    </source>
</evidence>
<dbReference type="SUPFAM" id="SSF57863">
    <property type="entry name" value="ArfGap/RecO-like zinc finger"/>
    <property type="match status" value="1"/>
</dbReference>
<accession>A0A292PKQ0</accession>
<evidence type="ECO:0000313" key="7">
    <source>
        <dbReference type="Proteomes" id="UP001412239"/>
    </source>
</evidence>
<keyword evidence="1" id="KW-0862">Zinc</keyword>
<dbReference type="EMBL" id="LN891254">
    <property type="protein sequence ID" value="CUS07063.1"/>
    <property type="molecule type" value="Genomic_DNA"/>
</dbReference>
<keyword evidence="1" id="KW-0863">Zinc-finger</keyword>
<feature type="domain" description="UBA" evidence="4">
    <location>
        <begin position="244"/>
        <end position="285"/>
    </location>
</feature>
<evidence type="ECO:0000256" key="1">
    <source>
        <dbReference type="PROSITE-ProRule" id="PRU00288"/>
    </source>
</evidence>
<dbReference type="PRINTS" id="PR00405">
    <property type="entry name" value="REVINTRACTNG"/>
</dbReference>
<feature type="region of interest" description="Disordered" evidence="3">
    <location>
        <begin position="131"/>
        <end position="213"/>
    </location>
</feature>
<evidence type="ECO:0000259" key="4">
    <source>
        <dbReference type="PROSITE" id="PS50030"/>
    </source>
</evidence>
<dbReference type="InterPro" id="IPR051718">
    <property type="entry name" value="ARF_GTPase-activating"/>
</dbReference>
<dbReference type="GO" id="GO:0005737">
    <property type="term" value="C:cytoplasm"/>
    <property type="evidence" value="ECO:0007669"/>
    <property type="project" value="TreeGrafter"/>
</dbReference>
<dbReference type="Gene3D" id="1.10.8.10">
    <property type="entry name" value="DNA helicase RuvA subunit, C-terminal domain"/>
    <property type="match status" value="1"/>
</dbReference>
<proteinExistence type="predicted"/>
<feature type="compositionally biased region" description="Low complexity" evidence="3">
    <location>
        <begin position="137"/>
        <end position="175"/>
    </location>
</feature>
<feature type="region of interest" description="Disordered" evidence="3">
    <location>
        <begin position="529"/>
        <end position="553"/>
    </location>
</feature>
<dbReference type="Gene3D" id="1.10.220.150">
    <property type="entry name" value="Arf GTPase activating protein"/>
    <property type="match status" value="1"/>
</dbReference>
<feature type="compositionally biased region" description="Pro residues" evidence="3">
    <location>
        <begin position="461"/>
        <end position="474"/>
    </location>
</feature>
<feature type="compositionally biased region" description="Low complexity" evidence="3">
    <location>
        <begin position="592"/>
        <end position="606"/>
    </location>
</feature>
<dbReference type="PANTHER" id="PTHR45705:SF7">
    <property type="entry name" value="ACTIVATING PROTEIN FOR ARF, PUTATIVE (AFU_ORTHOLOGUE AFUA_4G09120)-RELATED"/>
    <property type="match status" value="1"/>
</dbReference>
<feature type="region of interest" description="Disordered" evidence="3">
    <location>
        <begin position="89"/>
        <end position="113"/>
    </location>
</feature>
<dbReference type="InterPro" id="IPR015940">
    <property type="entry name" value="UBA"/>
</dbReference>
<feature type="coiled-coil region" evidence="2">
    <location>
        <begin position="480"/>
        <end position="510"/>
    </location>
</feature>
<dbReference type="InterPro" id="IPR009060">
    <property type="entry name" value="UBA-like_sf"/>
</dbReference>
<dbReference type="SMART" id="SM00165">
    <property type="entry name" value="UBA"/>
    <property type="match status" value="1"/>
</dbReference>
<dbReference type="PROSITE" id="PS50030">
    <property type="entry name" value="UBA"/>
    <property type="match status" value="1"/>
</dbReference>
<feature type="compositionally biased region" description="Polar residues" evidence="3">
    <location>
        <begin position="536"/>
        <end position="553"/>
    </location>
</feature>
<evidence type="ECO:0000256" key="2">
    <source>
        <dbReference type="SAM" id="Coils"/>
    </source>
</evidence>
<dbReference type="InterPro" id="IPR038508">
    <property type="entry name" value="ArfGAP_dom_sf"/>
</dbReference>
<feature type="region of interest" description="Disordered" evidence="3">
    <location>
        <begin position="454"/>
        <end position="475"/>
    </location>
</feature>
<dbReference type="Pfam" id="PF01412">
    <property type="entry name" value="ArfGap"/>
    <property type="match status" value="1"/>
</dbReference>
<dbReference type="InterPro" id="IPR037278">
    <property type="entry name" value="ARFGAP/RecO"/>
</dbReference>
<keyword evidence="2" id="KW-0175">Coiled coil</keyword>
<dbReference type="GO" id="GO:0008270">
    <property type="term" value="F:zinc ion binding"/>
    <property type="evidence" value="ECO:0007669"/>
    <property type="project" value="UniProtKB-KW"/>
</dbReference>
<dbReference type="PROSITE" id="PS50115">
    <property type="entry name" value="ARFGAP"/>
    <property type="match status" value="1"/>
</dbReference>
<dbReference type="AlphaFoldDB" id="A0A292PKQ0"/>
<dbReference type="PANTHER" id="PTHR45705">
    <property type="entry name" value="FI20236P1"/>
    <property type="match status" value="1"/>
</dbReference>
<dbReference type="GO" id="GO:0005096">
    <property type="term" value="F:GTPase activator activity"/>
    <property type="evidence" value="ECO:0007669"/>
    <property type="project" value="InterPro"/>
</dbReference>
<organism evidence="6 7">
    <name type="scientific">Tuber aestivum</name>
    <name type="common">summer truffle</name>
    <dbReference type="NCBI Taxonomy" id="59557"/>
    <lineage>
        <taxon>Eukaryota</taxon>
        <taxon>Fungi</taxon>
        <taxon>Dikarya</taxon>
        <taxon>Ascomycota</taxon>
        <taxon>Pezizomycotina</taxon>
        <taxon>Pezizomycetes</taxon>
        <taxon>Pezizales</taxon>
        <taxon>Tuberaceae</taxon>
        <taxon>Tuber</taxon>
    </lineage>
</organism>
<evidence type="ECO:0000256" key="3">
    <source>
        <dbReference type="SAM" id="MobiDB-lite"/>
    </source>
</evidence>
<evidence type="ECO:0000259" key="5">
    <source>
        <dbReference type="PROSITE" id="PS50115"/>
    </source>
</evidence>